<proteinExistence type="predicted"/>
<name>A0AAJ0BID5_9PEZI</name>
<feature type="region of interest" description="Disordered" evidence="1">
    <location>
        <begin position="167"/>
        <end position="191"/>
    </location>
</feature>
<evidence type="ECO:0000256" key="1">
    <source>
        <dbReference type="SAM" id="MobiDB-lite"/>
    </source>
</evidence>
<dbReference type="EMBL" id="MU839830">
    <property type="protein sequence ID" value="KAK1757728.1"/>
    <property type="molecule type" value="Genomic_DNA"/>
</dbReference>
<feature type="region of interest" description="Disordered" evidence="1">
    <location>
        <begin position="250"/>
        <end position="284"/>
    </location>
</feature>
<reference evidence="3" key="1">
    <citation type="submission" date="2023-06" db="EMBL/GenBank/DDBJ databases">
        <title>Genome-scale phylogeny and comparative genomics of the fungal order Sordariales.</title>
        <authorList>
            <consortium name="Lawrence Berkeley National Laboratory"/>
            <person name="Hensen N."/>
            <person name="Bonometti L."/>
            <person name="Westerberg I."/>
            <person name="Brannstrom I.O."/>
            <person name="Guillou S."/>
            <person name="Cros-Aarteil S."/>
            <person name="Calhoun S."/>
            <person name="Haridas S."/>
            <person name="Kuo A."/>
            <person name="Mondo S."/>
            <person name="Pangilinan J."/>
            <person name="Riley R."/>
            <person name="Labutti K."/>
            <person name="Andreopoulos B."/>
            <person name="Lipzen A."/>
            <person name="Chen C."/>
            <person name="Yanf M."/>
            <person name="Daum C."/>
            <person name="Ng V."/>
            <person name="Clum A."/>
            <person name="Steindorff A."/>
            <person name="Ohm R."/>
            <person name="Martin F."/>
            <person name="Silar P."/>
            <person name="Natvig D."/>
            <person name="Lalanne C."/>
            <person name="Gautier V."/>
            <person name="Ament-Velasquez S.L."/>
            <person name="Kruys A."/>
            <person name="Hutchinson M.I."/>
            <person name="Powell A.J."/>
            <person name="Barry K."/>
            <person name="Miller A.N."/>
            <person name="Grigoriev I.V."/>
            <person name="Debuchy R."/>
            <person name="Gladieux P."/>
            <person name="Thoren M.H."/>
            <person name="Johannesson H."/>
        </authorList>
    </citation>
    <scope>NUCLEOTIDE SEQUENCE</scope>
    <source>
        <strain evidence="3">PSN4</strain>
    </source>
</reference>
<dbReference type="Proteomes" id="UP001239445">
    <property type="component" value="Unassembled WGS sequence"/>
</dbReference>
<keyword evidence="2" id="KW-0812">Transmembrane</keyword>
<feature type="compositionally biased region" description="Polar residues" evidence="1">
    <location>
        <begin position="327"/>
        <end position="338"/>
    </location>
</feature>
<evidence type="ECO:0000313" key="4">
    <source>
        <dbReference type="Proteomes" id="UP001239445"/>
    </source>
</evidence>
<sequence length="369" mass="41414">MSANDIWRLQSHPTVKTTRTGTRSQSRPLFSRFELSLLVILTVSSASLVIFSLVYILQHRDSVRPAAIIAICLAGFLLAAMVVMVSRRMRRTARRTDLEDGQLKNWGVGTPIKPIRWSKQPQFDTKGLYSVIPDHRQQTPDEASFVDKVRNVVCKTLSLSPLSGSSFRSFSSSTRLLRDGGSGGPPSTETSERLWASVFELPADNKLDQFRRDNLKRLSKESRRSRHEMCASDERRRLDEGVDRLDVITRPRSTLSPSRSRRELPIKPREPQMSQSFSTSPGRLQVPNLVDVAGRGRTTTDFGNTRSEFERGRILPVVLSVPNHSINQTRTTNTSNVSRGLRRLPSPQAPGCDGQDLRTAFKEGQMGDD</sequence>
<feature type="transmembrane region" description="Helical" evidence="2">
    <location>
        <begin position="63"/>
        <end position="85"/>
    </location>
</feature>
<protein>
    <submittedName>
        <fullName evidence="3">Uncharacterized protein</fullName>
    </submittedName>
</protein>
<dbReference type="AlphaFoldDB" id="A0AAJ0BID5"/>
<keyword evidence="2" id="KW-1133">Transmembrane helix</keyword>
<comment type="caution">
    <text evidence="3">The sequence shown here is derived from an EMBL/GenBank/DDBJ whole genome shotgun (WGS) entry which is preliminary data.</text>
</comment>
<keyword evidence="4" id="KW-1185">Reference proteome</keyword>
<feature type="region of interest" description="Disordered" evidence="1">
    <location>
        <begin position="327"/>
        <end position="369"/>
    </location>
</feature>
<gene>
    <name evidence="3" type="ORF">QBC47DRAFT_164426</name>
</gene>
<feature type="compositionally biased region" description="Polar residues" evidence="1">
    <location>
        <begin position="272"/>
        <end position="282"/>
    </location>
</feature>
<feature type="transmembrane region" description="Helical" evidence="2">
    <location>
        <begin position="35"/>
        <end position="57"/>
    </location>
</feature>
<accession>A0AAJ0BID5</accession>
<organism evidence="3 4">
    <name type="scientific">Echria macrotheca</name>
    <dbReference type="NCBI Taxonomy" id="438768"/>
    <lineage>
        <taxon>Eukaryota</taxon>
        <taxon>Fungi</taxon>
        <taxon>Dikarya</taxon>
        <taxon>Ascomycota</taxon>
        <taxon>Pezizomycotina</taxon>
        <taxon>Sordariomycetes</taxon>
        <taxon>Sordariomycetidae</taxon>
        <taxon>Sordariales</taxon>
        <taxon>Schizotheciaceae</taxon>
        <taxon>Echria</taxon>
    </lineage>
</organism>
<evidence type="ECO:0000313" key="3">
    <source>
        <dbReference type="EMBL" id="KAK1757728.1"/>
    </source>
</evidence>
<evidence type="ECO:0000256" key="2">
    <source>
        <dbReference type="SAM" id="Phobius"/>
    </source>
</evidence>
<feature type="compositionally biased region" description="Basic and acidic residues" evidence="1">
    <location>
        <begin position="260"/>
        <end position="270"/>
    </location>
</feature>
<keyword evidence="2" id="KW-0472">Membrane</keyword>